<evidence type="ECO:0000259" key="6">
    <source>
        <dbReference type="Pfam" id="PF00135"/>
    </source>
</evidence>
<evidence type="ECO:0000313" key="7">
    <source>
        <dbReference type="EMBL" id="QVD39196.1"/>
    </source>
</evidence>
<dbReference type="InterPro" id="IPR029058">
    <property type="entry name" value="AB_hydrolase_fold"/>
</dbReference>
<evidence type="ECO:0000256" key="5">
    <source>
        <dbReference type="RuleBase" id="RU361235"/>
    </source>
</evidence>
<name>A0A8E5JSP4_SCHGR</name>
<dbReference type="FunFam" id="3.40.50.1820:FF:000092">
    <property type="entry name" value="Carboxylic ester hydrolase"/>
    <property type="match status" value="1"/>
</dbReference>
<keyword evidence="2" id="KW-0719">Serine esterase</keyword>
<dbReference type="PANTHER" id="PTHR43142:SF1">
    <property type="entry name" value="CARBOXYLIC ESTER HYDROLASE"/>
    <property type="match status" value="1"/>
</dbReference>
<dbReference type="EMBL" id="MW962430">
    <property type="protein sequence ID" value="QVD39196.1"/>
    <property type="molecule type" value="mRNA"/>
</dbReference>
<dbReference type="PANTHER" id="PTHR43142">
    <property type="entry name" value="CARBOXYLIC ESTER HYDROLASE"/>
    <property type="match status" value="1"/>
</dbReference>
<dbReference type="SUPFAM" id="SSF53474">
    <property type="entry name" value="alpha/beta-Hydrolases"/>
    <property type="match status" value="1"/>
</dbReference>
<protein>
    <recommendedName>
        <fullName evidence="5">Carboxylic ester hydrolase</fullName>
        <ecNumber evidence="5">3.1.1.-</ecNumber>
    </recommendedName>
</protein>
<evidence type="ECO:0000256" key="4">
    <source>
        <dbReference type="ARBA" id="ARBA00023180"/>
    </source>
</evidence>
<dbReference type="PROSITE" id="PS00122">
    <property type="entry name" value="CARBOXYLESTERASE_B_1"/>
    <property type="match status" value="1"/>
</dbReference>
<reference evidence="7" key="1">
    <citation type="journal article" date="2021" name="J. Neurophysiol.">
        <title>Gene transcription changes in a locust model of noise-induced deafness.</title>
        <authorList>
            <person name="French A.S."/>
            <person name="Warren B."/>
        </authorList>
    </citation>
    <scope>NUCLEOTIDE SEQUENCE</scope>
</reference>
<sequence>MASVTATVRQGALRGKVATTHTGKTYYSFQGIPYAKPPVGPLRFKPPEPAEPWTGVRDATKEGNVAPQFSDTTQQYMGDEDCLFLNVYTPQMPSDSSSSLTPVMVWIHGGGYTVGSGNTDMYGPDYLLEHGVVVVTLNYRLGVLGFMSTGDSVVTGNMGLKDQVMALRWVKENISVFGGDTDNITIFGESAGSRACHLHVLSPMAKGLFHRAICQSSVASRGSLDAPVAERTFRLAHHLGLKQGASSEELLAFMKEVPARKLVEEMMHCRSQKDKTLQEMFPFRPTLEPAGTEGTLISEDPADIMSSGKFTPVPIIFGVTSQEGLIYAGVLGKKDAWRDLDANFDVLVPPTAAATPDERRVAAQEIRRFYLGDRPLGDDTFLQYAQLRGDYYFVYTALEVTRLHASVPAAQPVYFYFFDVETKLNIFKVMFGASKYKGAAHADDIPYLFRFGLLNPSPPNSVEGRVIARMTKLWTNFAKTGKPTPGGDDIIPVSWPAVSADHCQYLEITNDELAIKENLFKERMDFWNALHKKKAGV</sequence>
<dbReference type="OrthoDB" id="19653at2759"/>
<proteinExistence type="evidence at transcript level"/>
<feature type="domain" description="Carboxylesterase type B" evidence="6">
    <location>
        <begin position="5"/>
        <end position="527"/>
    </location>
</feature>
<evidence type="ECO:0000256" key="3">
    <source>
        <dbReference type="ARBA" id="ARBA00022801"/>
    </source>
</evidence>
<dbReference type="Pfam" id="PF00135">
    <property type="entry name" value="COesterase"/>
    <property type="match status" value="1"/>
</dbReference>
<dbReference type="Gene3D" id="3.40.50.1820">
    <property type="entry name" value="alpha/beta hydrolase"/>
    <property type="match status" value="1"/>
</dbReference>
<dbReference type="EC" id="3.1.1.-" evidence="5"/>
<keyword evidence="3 5" id="KW-0378">Hydrolase</keyword>
<dbReference type="InterPro" id="IPR019819">
    <property type="entry name" value="Carboxylesterase_B_CS"/>
</dbReference>
<evidence type="ECO:0000256" key="1">
    <source>
        <dbReference type="ARBA" id="ARBA00005964"/>
    </source>
</evidence>
<dbReference type="GO" id="GO:0052689">
    <property type="term" value="F:carboxylic ester hydrolase activity"/>
    <property type="evidence" value="ECO:0007669"/>
    <property type="project" value="UniProtKB-KW"/>
</dbReference>
<dbReference type="PROSITE" id="PS00941">
    <property type="entry name" value="CARBOXYLESTERASE_B_2"/>
    <property type="match status" value="1"/>
</dbReference>
<dbReference type="InterPro" id="IPR002018">
    <property type="entry name" value="CarbesteraseB"/>
</dbReference>
<accession>A0A8E5JSP4</accession>
<organism evidence="7">
    <name type="scientific">Schistocerca gregaria</name>
    <name type="common">Desert locust</name>
    <name type="synonym">Gryllus gregarius</name>
    <dbReference type="NCBI Taxonomy" id="7010"/>
    <lineage>
        <taxon>Eukaryota</taxon>
        <taxon>Metazoa</taxon>
        <taxon>Ecdysozoa</taxon>
        <taxon>Arthropoda</taxon>
        <taxon>Hexapoda</taxon>
        <taxon>Insecta</taxon>
        <taxon>Pterygota</taxon>
        <taxon>Neoptera</taxon>
        <taxon>Polyneoptera</taxon>
        <taxon>Orthoptera</taxon>
        <taxon>Caelifera</taxon>
        <taxon>Acrididea</taxon>
        <taxon>Acridomorpha</taxon>
        <taxon>Acridoidea</taxon>
        <taxon>Acrididae</taxon>
        <taxon>Cyrtacanthacridinae</taxon>
        <taxon>Schistocerca</taxon>
    </lineage>
</organism>
<keyword evidence="4" id="KW-0325">Glycoprotein</keyword>
<dbReference type="InterPro" id="IPR019826">
    <property type="entry name" value="Carboxylesterase_B_AS"/>
</dbReference>
<comment type="similarity">
    <text evidence="1 5">Belongs to the type-B carboxylesterase/lipase family.</text>
</comment>
<dbReference type="AlphaFoldDB" id="A0A8E5JSP4"/>
<evidence type="ECO:0000256" key="2">
    <source>
        <dbReference type="ARBA" id="ARBA00022487"/>
    </source>
</evidence>